<dbReference type="InterPro" id="IPR025161">
    <property type="entry name" value="IS402-like_dom"/>
</dbReference>
<evidence type="ECO:0000259" key="3">
    <source>
        <dbReference type="Pfam" id="PF13340"/>
    </source>
</evidence>
<proteinExistence type="predicted"/>
<evidence type="ECO:0000313" key="5">
    <source>
        <dbReference type="EMBL" id="CDZ87171.1"/>
    </source>
</evidence>
<dbReference type="EMBL" id="CCSD01000014">
    <property type="protein sequence ID" value="CDZ86881.1"/>
    <property type="molecule type" value="Genomic_DNA"/>
</dbReference>
<evidence type="ECO:0000313" key="7">
    <source>
        <dbReference type="EMBL" id="CDZ87928.1"/>
    </source>
</evidence>
<dbReference type="EMBL" id="CCSD01000030">
    <property type="protein sequence ID" value="CDZ87171.1"/>
    <property type="molecule type" value="Genomic_DNA"/>
</dbReference>
<sequence length="300" mass="33377">MLTPRPDQESTLSSSLIALCPSCPTPNDDGGHRCRVYPSSSVTDTQWAILEPLLPPPGNLTGRGGRPEKHCRRLVLDAIFYVVRGGIAWRQLPSEFPPAMTVYAIFARWVRSGAWQRLHDALRDRARVHDGRRPLPTAAIIDSQSVQGADTVPRSSRGYDAGKKTNGRKRHIAVDTNGLLLAVVVTMAGIQDRDGAVRLLAALRARFSTVELVWADGGYAGRLIGWAKNVLALAVEVVKRTDDGKGFKVLPRRWVVERTFAWICKYRRCVRDYETRPDHHEAMVYIAMIATMSRRLASTA</sequence>
<evidence type="ECO:0000259" key="2">
    <source>
        <dbReference type="Pfam" id="PF01609"/>
    </source>
</evidence>
<dbReference type="PANTHER" id="PTHR30007:SF0">
    <property type="entry name" value="TRANSPOSASE"/>
    <property type="match status" value="1"/>
</dbReference>
<dbReference type="EMBL" id="CCSD01000097">
    <property type="protein sequence ID" value="CDZ91239.1"/>
    <property type="molecule type" value="Genomic_DNA"/>
</dbReference>
<evidence type="ECO:0000313" key="6">
    <source>
        <dbReference type="EMBL" id="CDZ87233.1"/>
    </source>
</evidence>
<dbReference type="EMBL" id="CCSD01000046">
    <property type="protein sequence ID" value="CDZ87928.1"/>
    <property type="molecule type" value="Genomic_DNA"/>
</dbReference>
<evidence type="ECO:0000313" key="12">
    <source>
        <dbReference type="Proteomes" id="UP000042997"/>
    </source>
</evidence>
<feature type="region of interest" description="Disordered" evidence="1">
    <location>
        <begin position="144"/>
        <end position="167"/>
    </location>
</feature>
<dbReference type="Pfam" id="PF13340">
    <property type="entry name" value="DUF4096"/>
    <property type="match status" value="1"/>
</dbReference>
<feature type="domain" description="Insertion element IS402-like" evidence="3">
    <location>
        <begin position="42"/>
        <end position="119"/>
    </location>
</feature>
<dbReference type="EMBL" id="CCSD01000049">
    <property type="protein sequence ID" value="CDZ88220.1"/>
    <property type="molecule type" value="Genomic_DNA"/>
</dbReference>
<name>A0A098BWG6_9NOCA</name>
<dbReference type="EMBL" id="CCSD01000112">
    <property type="protein sequence ID" value="CDZ92473.1"/>
    <property type="molecule type" value="Genomic_DNA"/>
</dbReference>
<evidence type="ECO:0000313" key="11">
    <source>
        <dbReference type="EMBL" id="CDZ92552.1"/>
    </source>
</evidence>
<dbReference type="GO" id="GO:0006313">
    <property type="term" value="P:DNA transposition"/>
    <property type="evidence" value="ECO:0007669"/>
    <property type="project" value="InterPro"/>
</dbReference>
<evidence type="ECO:0000256" key="1">
    <source>
        <dbReference type="SAM" id="MobiDB-lite"/>
    </source>
</evidence>
<accession>A0A098BWG6</accession>
<dbReference type="AlphaFoldDB" id="A0A098BWG6"/>
<evidence type="ECO:0000313" key="8">
    <source>
        <dbReference type="EMBL" id="CDZ88220.1"/>
    </source>
</evidence>
<feature type="domain" description="Transposase IS4-like" evidence="2">
    <location>
        <begin position="136"/>
        <end position="291"/>
    </location>
</feature>
<dbReference type="PANTHER" id="PTHR30007">
    <property type="entry name" value="PHP DOMAIN PROTEIN"/>
    <property type="match status" value="1"/>
</dbReference>
<gene>
    <name evidence="4" type="ORF">RHRU231_1100001</name>
    <name evidence="5" type="ORF">RHRU231_210097</name>
    <name evidence="6" type="ORF">RHRU231_230061</name>
    <name evidence="7" type="ORF">RHRU231_360048</name>
    <name evidence="8" type="ORF">RHRU231_390137</name>
    <name evidence="9" type="ORF">RHRU231_820009</name>
    <name evidence="10" type="ORF">RHRU231_960002</name>
    <name evidence="11" type="ORF">RHRU231_960081</name>
</gene>
<organism evidence="11 12">
    <name type="scientific">Rhodococcus ruber</name>
    <dbReference type="NCBI Taxonomy" id="1830"/>
    <lineage>
        <taxon>Bacteria</taxon>
        <taxon>Bacillati</taxon>
        <taxon>Actinomycetota</taxon>
        <taxon>Actinomycetes</taxon>
        <taxon>Mycobacteriales</taxon>
        <taxon>Nocardiaceae</taxon>
        <taxon>Rhodococcus</taxon>
    </lineage>
</organism>
<dbReference type="InterPro" id="IPR002559">
    <property type="entry name" value="Transposase_11"/>
</dbReference>
<protein>
    <submittedName>
        <fullName evidence="11">Transposase</fullName>
    </submittedName>
</protein>
<dbReference type="Pfam" id="PF01609">
    <property type="entry name" value="DDE_Tnp_1"/>
    <property type="match status" value="1"/>
</dbReference>
<reference evidence="11 12" key="1">
    <citation type="journal article" date="2014" name="Genome Announc.">
        <title>Draft Genome Sequence of Propane- and Butane-Oxidizing Actinobacterium Rhodococcus ruber IEGM 231.</title>
        <authorList>
            <person name="Ivshina I.B."/>
            <person name="Kuyukina M.S."/>
            <person name="Krivoruchko A.V."/>
            <person name="Barbe V."/>
            <person name="Fischer C."/>
        </authorList>
    </citation>
    <scope>NUCLEOTIDE SEQUENCE [LARGE SCALE GENOMIC DNA]</scope>
</reference>
<evidence type="ECO:0000313" key="4">
    <source>
        <dbReference type="EMBL" id="CDZ86881.1"/>
    </source>
</evidence>
<reference evidence="11" key="2">
    <citation type="submission" date="2014-08" db="EMBL/GenBank/DDBJ databases">
        <authorList>
            <person name="Regsiter Alias"/>
        </authorList>
    </citation>
    <scope>NUCLEOTIDE SEQUENCE</scope>
</reference>
<dbReference type="EMBL" id="CCSD01000032">
    <property type="protein sequence ID" value="CDZ87233.1"/>
    <property type="molecule type" value="Genomic_DNA"/>
</dbReference>
<dbReference type="EMBL" id="CCSD01000112">
    <property type="protein sequence ID" value="CDZ92552.1"/>
    <property type="molecule type" value="Genomic_DNA"/>
</dbReference>
<dbReference type="GO" id="GO:0003677">
    <property type="term" value="F:DNA binding"/>
    <property type="evidence" value="ECO:0007669"/>
    <property type="project" value="InterPro"/>
</dbReference>
<evidence type="ECO:0000313" key="10">
    <source>
        <dbReference type="EMBL" id="CDZ92473.1"/>
    </source>
</evidence>
<dbReference type="GO" id="GO:0004803">
    <property type="term" value="F:transposase activity"/>
    <property type="evidence" value="ECO:0007669"/>
    <property type="project" value="InterPro"/>
</dbReference>
<evidence type="ECO:0000313" key="9">
    <source>
        <dbReference type="EMBL" id="CDZ91239.1"/>
    </source>
</evidence>
<dbReference type="Proteomes" id="UP000042997">
    <property type="component" value="Unassembled WGS sequence"/>
</dbReference>
<dbReference type="NCBIfam" id="NF033580">
    <property type="entry name" value="transpos_IS5_3"/>
    <property type="match status" value="1"/>
</dbReference>